<protein>
    <recommendedName>
        <fullName evidence="3">F-box domain-containing protein</fullName>
    </recommendedName>
</protein>
<proteinExistence type="predicted"/>
<dbReference type="Proteomes" id="UP000184356">
    <property type="component" value="Unassembled WGS sequence"/>
</dbReference>
<reference evidence="2" key="1">
    <citation type="journal article" date="2017" name="Genome Biol.">
        <title>Comparative genomics reveals high biological diversity and specific adaptations in the industrially and medically important fungal genus Aspergillus.</title>
        <authorList>
            <person name="de Vries R.P."/>
            <person name="Riley R."/>
            <person name="Wiebenga A."/>
            <person name="Aguilar-Osorio G."/>
            <person name="Amillis S."/>
            <person name="Uchima C.A."/>
            <person name="Anderluh G."/>
            <person name="Asadollahi M."/>
            <person name="Askin M."/>
            <person name="Barry K."/>
            <person name="Battaglia E."/>
            <person name="Bayram O."/>
            <person name="Benocci T."/>
            <person name="Braus-Stromeyer S.A."/>
            <person name="Caldana C."/>
            <person name="Canovas D."/>
            <person name="Cerqueira G.C."/>
            <person name="Chen F."/>
            <person name="Chen W."/>
            <person name="Choi C."/>
            <person name="Clum A."/>
            <person name="Dos Santos R.A."/>
            <person name="Damasio A.R."/>
            <person name="Diallinas G."/>
            <person name="Emri T."/>
            <person name="Fekete E."/>
            <person name="Flipphi M."/>
            <person name="Freyberg S."/>
            <person name="Gallo A."/>
            <person name="Gournas C."/>
            <person name="Habgood R."/>
            <person name="Hainaut M."/>
            <person name="Harispe M.L."/>
            <person name="Henrissat B."/>
            <person name="Hilden K.S."/>
            <person name="Hope R."/>
            <person name="Hossain A."/>
            <person name="Karabika E."/>
            <person name="Karaffa L."/>
            <person name="Karanyi Z."/>
            <person name="Krasevec N."/>
            <person name="Kuo A."/>
            <person name="Kusch H."/>
            <person name="LaButti K."/>
            <person name="Lagendijk E.L."/>
            <person name="Lapidus A."/>
            <person name="Levasseur A."/>
            <person name="Lindquist E."/>
            <person name="Lipzen A."/>
            <person name="Logrieco A.F."/>
            <person name="MacCabe A."/>
            <person name="Maekelae M.R."/>
            <person name="Malavazi I."/>
            <person name="Melin P."/>
            <person name="Meyer V."/>
            <person name="Mielnichuk N."/>
            <person name="Miskei M."/>
            <person name="Molnar A.P."/>
            <person name="Mule G."/>
            <person name="Ngan C.Y."/>
            <person name="Orejas M."/>
            <person name="Orosz E."/>
            <person name="Ouedraogo J.P."/>
            <person name="Overkamp K.M."/>
            <person name="Park H.-S."/>
            <person name="Perrone G."/>
            <person name="Piumi F."/>
            <person name="Punt P.J."/>
            <person name="Ram A.F."/>
            <person name="Ramon A."/>
            <person name="Rauscher S."/>
            <person name="Record E."/>
            <person name="Riano-Pachon D.M."/>
            <person name="Robert V."/>
            <person name="Roehrig J."/>
            <person name="Ruller R."/>
            <person name="Salamov A."/>
            <person name="Salih N.S."/>
            <person name="Samson R.A."/>
            <person name="Sandor E."/>
            <person name="Sanguinetti M."/>
            <person name="Schuetze T."/>
            <person name="Sepcic K."/>
            <person name="Shelest E."/>
            <person name="Sherlock G."/>
            <person name="Sophianopoulou V."/>
            <person name="Squina F.M."/>
            <person name="Sun H."/>
            <person name="Susca A."/>
            <person name="Todd R.B."/>
            <person name="Tsang A."/>
            <person name="Unkles S.E."/>
            <person name="van de Wiele N."/>
            <person name="van Rossen-Uffink D."/>
            <person name="Oliveira J.V."/>
            <person name="Vesth T.C."/>
            <person name="Visser J."/>
            <person name="Yu J.-H."/>
            <person name="Zhou M."/>
            <person name="Andersen M.R."/>
            <person name="Archer D.B."/>
            <person name="Baker S.E."/>
            <person name="Benoit I."/>
            <person name="Brakhage A.A."/>
            <person name="Braus G.H."/>
            <person name="Fischer R."/>
            <person name="Frisvad J.C."/>
            <person name="Goldman G.H."/>
            <person name="Houbraken J."/>
            <person name="Oakley B."/>
            <person name="Pocsi I."/>
            <person name="Scazzocchio C."/>
            <person name="Seiboth B."/>
            <person name="vanKuyk P.A."/>
            <person name="Wortman J."/>
            <person name="Dyer P.S."/>
            <person name="Grigoriev I.V."/>
        </authorList>
    </citation>
    <scope>NUCLEOTIDE SEQUENCE [LARGE SCALE GENOMIC DNA]</scope>
    <source>
        <strain evidence="2">CBS 593.65</strain>
    </source>
</reference>
<dbReference type="RefSeq" id="XP_040703005.1">
    <property type="nucleotide sequence ID" value="XM_040842147.1"/>
</dbReference>
<dbReference type="STRING" id="1036612.A0A1L9TIF9"/>
<dbReference type="GeneID" id="63758220"/>
<dbReference type="EMBL" id="KV878586">
    <property type="protein sequence ID" value="OJJ59199.1"/>
    <property type="molecule type" value="Genomic_DNA"/>
</dbReference>
<dbReference type="OrthoDB" id="3945550at2759"/>
<keyword evidence="2" id="KW-1185">Reference proteome</keyword>
<name>A0A1L9TIF9_9EURO</name>
<dbReference type="SUPFAM" id="SSF52047">
    <property type="entry name" value="RNI-like"/>
    <property type="match status" value="1"/>
</dbReference>
<dbReference type="AlphaFoldDB" id="A0A1L9TIF9"/>
<dbReference type="VEuPathDB" id="FungiDB:ASPSYDRAFT_151924"/>
<organism evidence="1 2">
    <name type="scientific">Aspergillus sydowii CBS 593.65</name>
    <dbReference type="NCBI Taxonomy" id="1036612"/>
    <lineage>
        <taxon>Eukaryota</taxon>
        <taxon>Fungi</taxon>
        <taxon>Dikarya</taxon>
        <taxon>Ascomycota</taxon>
        <taxon>Pezizomycotina</taxon>
        <taxon>Eurotiomycetes</taxon>
        <taxon>Eurotiomycetidae</taxon>
        <taxon>Eurotiales</taxon>
        <taxon>Aspergillaceae</taxon>
        <taxon>Aspergillus</taxon>
        <taxon>Aspergillus subgen. Nidulantes</taxon>
    </lineage>
</organism>
<dbReference type="Gene3D" id="3.80.10.10">
    <property type="entry name" value="Ribonuclease Inhibitor"/>
    <property type="match status" value="1"/>
</dbReference>
<evidence type="ECO:0000313" key="2">
    <source>
        <dbReference type="Proteomes" id="UP000184356"/>
    </source>
</evidence>
<evidence type="ECO:0000313" key="1">
    <source>
        <dbReference type="EMBL" id="OJJ59199.1"/>
    </source>
</evidence>
<accession>A0A1L9TIF9</accession>
<sequence>MTGQTLILDIWRLVFEHVERENLYDVCQTCKSFNAIATPILYRTISLIAPEPDRMGHLPWHKRVEEPVFTLKNSPLKRYWHLLSRLEDELNDALRDYVQELDLSTSLGPGQFDQRFLKHLLEDGRLPRLIGRLPNLRRVTIGVEELQTEEVIRAIADHTRKPELSLQTYIGRGNTFYHEEHVQPLLLPCIARLRLSLNPFDQHNDENRCVTAAQKLIFNSPNLRSLSLTLWWRYGGCVVSRLQYPVTTSFQFTGNEVFPPIESLSLDGYGNRMRDDEWTHWRDRFDWSKLRSLTLGPQDASGILDRFAGYATALTSLEVRAYVGERGENRAGLEALLYAFGSLRTLKLEGYICSVEAVAQHKGLEELWLHEDESASAAMERRVLTADDLEYLDRACQKLKILKVDIKRRDDKLPTDVLSKLATRFKNLQSLSLHFELGLRHTKHPITPTINYTSARTISQSFFNERKQSSLNTAPFTLTLWTGSSHRRWPQWEPPYVSFEKLYTATYEICYPTDAEKDSDEVYVRHLEKEELECLSSRPGTNRSTFGGPLYESMQLRKRVEAAVEGPPTEVHGPAQSGFGAAAGAGFRYVTVKLIPN</sequence>
<evidence type="ECO:0008006" key="3">
    <source>
        <dbReference type="Google" id="ProtNLM"/>
    </source>
</evidence>
<gene>
    <name evidence="1" type="ORF">ASPSYDRAFT_151924</name>
</gene>
<dbReference type="InterPro" id="IPR032675">
    <property type="entry name" value="LRR_dom_sf"/>
</dbReference>